<dbReference type="InterPro" id="IPR027417">
    <property type="entry name" value="P-loop_NTPase"/>
</dbReference>
<dbReference type="PRINTS" id="PR00195">
    <property type="entry name" value="DYNAMIN"/>
</dbReference>
<dbReference type="InterPro" id="IPR022812">
    <property type="entry name" value="Dynamin"/>
</dbReference>
<dbReference type="Gene3D" id="3.40.50.300">
    <property type="entry name" value="P-loop containing nucleotide triphosphate hydrolases"/>
    <property type="match status" value="1"/>
</dbReference>
<dbReference type="GO" id="GO:0005525">
    <property type="term" value="F:GTP binding"/>
    <property type="evidence" value="ECO:0007669"/>
    <property type="project" value="UniProtKB-KW"/>
</dbReference>
<feature type="compositionally biased region" description="Low complexity" evidence="4">
    <location>
        <begin position="19"/>
        <end position="30"/>
    </location>
</feature>
<comment type="caution">
    <text evidence="7">The sequence shown here is derived from an EMBL/GenBank/DDBJ whole genome shotgun (WGS) entry which is preliminary data.</text>
</comment>
<evidence type="ECO:0008006" key="9">
    <source>
        <dbReference type="Google" id="ProtNLM"/>
    </source>
</evidence>
<dbReference type="Proteomes" id="UP001178507">
    <property type="component" value="Unassembled WGS sequence"/>
</dbReference>
<dbReference type="Pfam" id="PF02212">
    <property type="entry name" value="GED"/>
    <property type="match status" value="1"/>
</dbReference>
<gene>
    <name evidence="7" type="ORF">EVOR1521_LOCUS12970</name>
</gene>
<feature type="domain" description="GED" evidence="5">
    <location>
        <begin position="608"/>
        <end position="644"/>
    </location>
</feature>
<accession>A0AA36IFF8</accession>
<feature type="compositionally biased region" description="Low complexity" evidence="4">
    <location>
        <begin position="569"/>
        <end position="581"/>
    </location>
</feature>
<dbReference type="InterPro" id="IPR045063">
    <property type="entry name" value="Dynamin_N"/>
</dbReference>
<feature type="domain" description="Dynamin-type G" evidence="6">
    <location>
        <begin position="75"/>
        <end position="339"/>
    </location>
</feature>
<dbReference type="SMART" id="SM00053">
    <property type="entry name" value="DYNc"/>
    <property type="match status" value="1"/>
</dbReference>
<comment type="similarity">
    <text evidence="3">Belongs to the TRAFAC class dynamin-like GTPase superfamily. Dynamin/Fzo/YdjA family.</text>
</comment>
<keyword evidence="2 3" id="KW-0342">GTP-binding</keyword>
<dbReference type="GO" id="GO:0008017">
    <property type="term" value="F:microtubule binding"/>
    <property type="evidence" value="ECO:0007669"/>
    <property type="project" value="TreeGrafter"/>
</dbReference>
<dbReference type="InterPro" id="IPR020850">
    <property type="entry name" value="GED_dom"/>
</dbReference>
<evidence type="ECO:0000256" key="1">
    <source>
        <dbReference type="ARBA" id="ARBA00022741"/>
    </source>
</evidence>
<reference evidence="7" key="1">
    <citation type="submission" date="2023-08" db="EMBL/GenBank/DDBJ databases">
        <authorList>
            <person name="Chen Y."/>
            <person name="Shah S."/>
            <person name="Dougan E. K."/>
            <person name="Thang M."/>
            <person name="Chan C."/>
        </authorList>
    </citation>
    <scope>NUCLEOTIDE SEQUENCE</scope>
</reference>
<dbReference type="EMBL" id="CAUJNA010001413">
    <property type="protein sequence ID" value="CAJ1386758.1"/>
    <property type="molecule type" value="Genomic_DNA"/>
</dbReference>
<dbReference type="PROSITE" id="PS00410">
    <property type="entry name" value="G_DYNAMIN_1"/>
    <property type="match status" value="1"/>
</dbReference>
<evidence type="ECO:0000256" key="4">
    <source>
        <dbReference type="SAM" id="MobiDB-lite"/>
    </source>
</evidence>
<evidence type="ECO:0000313" key="8">
    <source>
        <dbReference type="Proteomes" id="UP001178507"/>
    </source>
</evidence>
<dbReference type="InterPro" id="IPR001401">
    <property type="entry name" value="Dynamin_GTPase"/>
</dbReference>
<dbReference type="Gene3D" id="1.20.120.1240">
    <property type="entry name" value="Dynamin, middle domain"/>
    <property type="match status" value="1"/>
</dbReference>
<dbReference type="PROSITE" id="PS51388">
    <property type="entry name" value="GED"/>
    <property type="match status" value="1"/>
</dbReference>
<dbReference type="SUPFAM" id="SSF52540">
    <property type="entry name" value="P-loop containing nucleoside triphosphate hydrolases"/>
    <property type="match status" value="1"/>
</dbReference>
<keyword evidence="1 3" id="KW-0547">Nucleotide-binding</keyword>
<evidence type="ECO:0000256" key="2">
    <source>
        <dbReference type="ARBA" id="ARBA00023134"/>
    </source>
</evidence>
<dbReference type="InterPro" id="IPR003130">
    <property type="entry name" value="GED"/>
</dbReference>
<dbReference type="GO" id="GO:0005737">
    <property type="term" value="C:cytoplasm"/>
    <property type="evidence" value="ECO:0007669"/>
    <property type="project" value="TreeGrafter"/>
</dbReference>
<keyword evidence="8" id="KW-1185">Reference proteome</keyword>
<dbReference type="Pfam" id="PF01031">
    <property type="entry name" value="Dynamin_M"/>
    <property type="match status" value="1"/>
</dbReference>
<dbReference type="InterPro" id="IPR019762">
    <property type="entry name" value="Dynamin_GTPase_CS"/>
</dbReference>
<feature type="compositionally biased region" description="Acidic residues" evidence="4">
    <location>
        <begin position="8"/>
        <end position="18"/>
    </location>
</feature>
<organism evidence="7 8">
    <name type="scientific">Effrenium voratum</name>
    <dbReference type="NCBI Taxonomy" id="2562239"/>
    <lineage>
        <taxon>Eukaryota</taxon>
        <taxon>Sar</taxon>
        <taxon>Alveolata</taxon>
        <taxon>Dinophyceae</taxon>
        <taxon>Suessiales</taxon>
        <taxon>Symbiodiniaceae</taxon>
        <taxon>Effrenium</taxon>
    </lineage>
</organism>
<evidence type="ECO:0000313" key="7">
    <source>
        <dbReference type="EMBL" id="CAJ1386758.1"/>
    </source>
</evidence>
<evidence type="ECO:0000259" key="5">
    <source>
        <dbReference type="PROSITE" id="PS51388"/>
    </source>
</evidence>
<dbReference type="InterPro" id="IPR030381">
    <property type="entry name" value="G_DYNAMIN_dom"/>
</dbReference>
<name>A0AA36IFF8_9DINO</name>
<feature type="region of interest" description="Disordered" evidence="4">
    <location>
        <begin position="1"/>
        <end position="47"/>
    </location>
</feature>
<dbReference type="GO" id="GO:0003924">
    <property type="term" value="F:GTPase activity"/>
    <property type="evidence" value="ECO:0007669"/>
    <property type="project" value="InterPro"/>
</dbReference>
<dbReference type="CDD" id="cd08771">
    <property type="entry name" value="DLP_1"/>
    <property type="match status" value="1"/>
</dbReference>
<sequence length="644" mass="70269">MMAKGLDTSDEDADDAADEAAASAAKAVDAPTRVPGSSTFASLPAEEVEEPLPRDPLSMLNGIHRVVLAAGLSKDLSLPMIAVMGSQSVGKTSVLESLVGRDFLPRGSGIVTRRPLVLQLHHSEGAQEWAEFQHKPKVQLGLSEVRREIELETQRLCGAHQVSDQPILLRIFSPTVMDLTLVDLPGLTKVPTADQPKDIAKQIRSLVRHYVAPKSTIILAVSAANVDLATSDALALAREVDPAGERTLGVLTKFDLAEGSAVEALLGETYPLRLGYTAVVCRSEQDSQAGKTFEEALKSEHDFFARHVRLQPLQAQCGIPNLAQRLNLLLLEHIKAALPSLRSDMQQLADACREELESLGDESLERMGEGPYLLHLISGYVRNFCDLLEGRGKERDTSTKLVGGARIHHIFHRSFQQAVLEFDAFSGLSDMDIRVDMRNAAGPKPQLFVPEVAFERMVKRQIQKLEHPALECVTLVFEELKHLASQAECWELQRFPGLREKMLEVANGVIKRCYQPATNMVSNLIRIEREFINVDHPDFIGGLGAMSCVQSGEETGASAASAPEPPVLSPALPAASSASQPDDVIRLPPVPLVVMPAGAPSEKDGMDTELLKSLLLSYFTIVKRKLIDSVPKTIMHFMVNATKD</sequence>
<proteinExistence type="inferred from homology"/>
<dbReference type="Pfam" id="PF00350">
    <property type="entry name" value="Dynamin_N"/>
    <property type="match status" value="1"/>
</dbReference>
<protein>
    <recommendedName>
        <fullName evidence="9">Dynamin-type G domain-containing protein</fullName>
    </recommendedName>
</protein>
<dbReference type="GO" id="GO:0005874">
    <property type="term" value="C:microtubule"/>
    <property type="evidence" value="ECO:0007669"/>
    <property type="project" value="TreeGrafter"/>
</dbReference>
<dbReference type="AlphaFoldDB" id="A0AA36IFF8"/>
<dbReference type="PANTHER" id="PTHR11566">
    <property type="entry name" value="DYNAMIN"/>
    <property type="match status" value="1"/>
</dbReference>
<dbReference type="PANTHER" id="PTHR11566:SF21">
    <property type="entry name" value="DYNAMIN RELATED PROTEIN 1, ISOFORM A"/>
    <property type="match status" value="1"/>
</dbReference>
<dbReference type="GO" id="GO:0016020">
    <property type="term" value="C:membrane"/>
    <property type="evidence" value="ECO:0007669"/>
    <property type="project" value="TreeGrafter"/>
</dbReference>
<feature type="region of interest" description="Disordered" evidence="4">
    <location>
        <begin position="554"/>
        <end position="582"/>
    </location>
</feature>
<dbReference type="PROSITE" id="PS51718">
    <property type="entry name" value="G_DYNAMIN_2"/>
    <property type="match status" value="1"/>
</dbReference>
<evidence type="ECO:0000259" key="6">
    <source>
        <dbReference type="PROSITE" id="PS51718"/>
    </source>
</evidence>
<evidence type="ECO:0000256" key="3">
    <source>
        <dbReference type="RuleBase" id="RU003932"/>
    </source>
</evidence>
<dbReference type="InterPro" id="IPR000375">
    <property type="entry name" value="Dynamin_stalk"/>
</dbReference>